<evidence type="ECO:0000313" key="3">
    <source>
        <dbReference type="Proteomes" id="UP000039046"/>
    </source>
</evidence>
<organism evidence="2 3">
    <name type="scientific">[Torrubiella] hemipterigena</name>
    <dbReference type="NCBI Taxonomy" id="1531966"/>
    <lineage>
        <taxon>Eukaryota</taxon>
        <taxon>Fungi</taxon>
        <taxon>Dikarya</taxon>
        <taxon>Ascomycota</taxon>
        <taxon>Pezizomycotina</taxon>
        <taxon>Sordariomycetes</taxon>
        <taxon>Hypocreomycetidae</taxon>
        <taxon>Hypocreales</taxon>
        <taxon>Clavicipitaceae</taxon>
        <taxon>Clavicipitaceae incertae sedis</taxon>
        <taxon>'Torrubiella' clade</taxon>
    </lineage>
</organism>
<evidence type="ECO:0000313" key="2">
    <source>
        <dbReference type="EMBL" id="CEJ83161.1"/>
    </source>
</evidence>
<feature type="transmembrane region" description="Helical" evidence="1">
    <location>
        <begin position="28"/>
        <end position="48"/>
    </location>
</feature>
<accession>A0A0A1SXX2</accession>
<dbReference type="Proteomes" id="UP000039046">
    <property type="component" value="Unassembled WGS sequence"/>
</dbReference>
<keyword evidence="3" id="KW-1185">Reference proteome</keyword>
<protein>
    <submittedName>
        <fullName evidence="2">Uncharacterized protein</fullName>
    </submittedName>
</protein>
<keyword evidence="1" id="KW-0812">Transmembrane</keyword>
<evidence type="ECO:0000256" key="1">
    <source>
        <dbReference type="SAM" id="Phobius"/>
    </source>
</evidence>
<reference evidence="2 3" key="1">
    <citation type="journal article" date="2015" name="Genome Announc.">
        <title>Draft Genome Sequence and Gene Annotation of the Entomopathogenic Fungus Verticillium hemipterigenum.</title>
        <authorList>
            <person name="Horn F."/>
            <person name="Habel A."/>
            <person name="Scharf D.H."/>
            <person name="Dworschak J."/>
            <person name="Brakhage A.A."/>
            <person name="Guthke R."/>
            <person name="Hertweck C."/>
            <person name="Linde J."/>
        </authorList>
    </citation>
    <scope>NUCLEOTIDE SEQUENCE [LARGE SCALE GENOMIC DNA]</scope>
</reference>
<name>A0A0A1SXX2_9HYPO</name>
<dbReference type="HOGENOM" id="CLU_139324_0_0_1"/>
<keyword evidence="1" id="KW-0472">Membrane</keyword>
<sequence length="140" mass="15451">MQKFSLRSHSPDAAIRSLARGDAWHHDVMAYLGAMNFPLFLFAAIRFWSILKKRTRGLLSTGSEDGDRPIDFTSLVVLGTGNSSQAVLNFATALTSQRWIMGRGFDIITVLDATLTVLDWAAAWGIYKQAQASEADSKKN</sequence>
<dbReference type="OrthoDB" id="3529721at2759"/>
<dbReference type="AlphaFoldDB" id="A0A0A1SXX2"/>
<keyword evidence="1" id="KW-1133">Transmembrane helix</keyword>
<dbReference type="EMBL" id="CDHN01000001">
    <property type="protein sequence ID" value="CEJ83161.1"/>
    <property type="molecule type" value="Genomic_DNA"/>
</dbReference>
<gene>
    <name evidence="2" type="ORF">VHEMI03182</name>
</gene>
<proteinExistence type="predicted"/>